<keyword evidence="2 8" id="KW-0813">Transport</keyword>
<dbReference type="Gene3D" id="2.170.130.10">
    <property type="entry name" value="TonB-dependent receptor, plug domain"/>
    <property type="match status" value="1"/>
</dbReference>
<dbReference type="Pfam" id="PF07715">
    <property type="entry name" value="Plug"/>
    <property type="match status" value="1"/>
</dbReference>
<evidence type="ECO:0000256" key="4">
    <source>
        <dbReference type="ARBA" id="ARBA00022692"/>
    </source>
</evidence>
<evidence type="ECO:0000256" key="2">
    <source>
        <dbReference type="ARBA" id="ARBA00022448"/>
    </source>
</evidence>
<comment type="similarity">
    <text evidence="8 9">Belongs to the TonB-dependent receptor family.</text>
</comment>
<dbReference type="Pfam" id="PF00593">
    <property type="entry name" value="TonB_dep_Rec_b-barrel"/>
    <property type="match status" value="1"/>
</dbReference>
<feature type="domain" description="TonB-dependent receptor-like beta-barrel" evidence="10">
    <location>
        <begin position="388"/>
        <end position="870"/>
    </location>
</feature>
<dbReference type="InterPro" id="IPR039426">
    <property type="entry name" value="TonB-dep_rcpt-like"/>
</dbReference>
<gene>
    <name evidence="12" type="ORF">G7Y82_08260</name>
</gene>
<organism evidence="12 13">
    <name type="scientific">Solimonas marina</name>
    <dbReference type="NCBI Taxonomy" id="2714601"/>
    <lineage>
        <taxon>Bacteria</taxon>
        <taxon>Pseudomonadati</taxon>
        <taxon>Pseudomonadota</taxon>
        <taxon>Gammaproteobacteria</taxon>
        <taxon>Nevskiales</taxon>
        <taxon>Nevskiaceae</taxon>
        <taxon>Solimonas</taxon>
    </lineage>
</organism>
<dbReference type="PROSITE" id="PS52016">
    <property type="entry name" value="TONB_DEPENDENT_REC_3"/>
    <property type="match status" value="1"/>
</dbReference>
<dbReference type="EMBL" id="JAAVXB010000003">
    <property type="protein sequence ID" value="NKF22310.1"/>
    <property type="molecule type" value="Genomic_DNA"/>
</dbReference>
<keyword evidence="5 9" id="KW-0798">TonB box</keyword>
<keyword evidence="6 8" id="KW-0472">Membrane</keyword>
<evidence type="ECO:0000256" key="1">
    <source>
        <dbReference type="ARBA" id="ARBA00004571"/>
    </source>
</evidence>
<dbReference type="InterPro" id="IPR037066">
    <property type="entry name" value="Plug_dom_sf"/>
</dbReference>
<keyword evidence="12" id="KW-0675">Receptor</keyword>
<dbReference type="PANTHER" id="PTHR47234">
    <property type="match status" value="1"/>
</dbReference>
<evidence type="ECO:0000256" key="6">
    <source>
        <dbReference type="ARBA" id="ARBA00023136"/>
    </source>
</evidence>
<dbReference type="GO" id="GO:0009279">
    <property type="term" value="C:cell outer membrane"/>
    <property type="evidence" value="ECO:0007669"/>
    <property type="project" value="UniProtKB-SubCell"/>
</dbReference>
<proteinExistence type="inferred from homology"/>
<evidence type="ECO:0000259" key="11">
    <source>
        <dbReference type="Pfam" id="PF07715"/>
    </source>
</evidence>
<comment type="caution">
    <text evidence="12">The sequence shown here is derived from an EMBL/GenBank/DDBJ whole genome shotgun (WGS) entry which is preliminary data.</text>
</comment>
<dbReference type="Gene3D" id="2.40.170.20">
    <property type="entry name" value="TonB-dependent receptor, beta-barrel domain"/>
    <property type="match status" value="1"/>
</dbReference>
<protein>
    <submittedName>
        <fullName evidence="12">TonB-dependent receptor</fullName>
    </submittedName>
</protein>
<evidence type="ECO:0000313" key="12">
    <source>
        <dbReference type="EMBL" id="NKF22310.1"/>
    </source>
</evidence>
<name>A0A970B663_9GAMM</name>
<evidence type="ECO:0000313" key="13">
    <source>
        <dbReference type="Proteomes" id="UP000653472"/>
    </source>
</evidence>
<dbReference type="Proteomes" id="UP000653472">
    <property type="component" value="Unassembled WGS sequence"/>
</dbReference>
<comment type="subcellular location">
    <subcellularLocation>
        <location evidence="1 8">Cell outer membrane</location>
        <topology evidence="1 8">Multi-pass membrane protein</topology>
    </subcellularLocation>
</comment>
<dbReference type="PANTHER" id="PTHR47234:SF3">
    <property type="entry name" value="SECRETIN_TONB SHORT N-TERMINAL DOMAIN-CONTAINING PROTEIN"/>
    <property type="match status" value="1"/>
</dbReference>
<feature type="domain" description="TonB-dependent receptor plug" evidence="11">
    <location>
        <begin position="17"/>
        <end position="131"/>
    </location>
</feature>
<keyword evidence="7 8" id="KW-0998">Cell outer membrane</keyword>
<evidence type="ECO:0000256" key="5">
    <source>
        <dbReference type="ARBA" id="ARBA00023077"/>
    </source>
</evidence>
<dbReference type="AlphaFoldDB" id="A0A970B663"/>
<keyword evidence="13" id="KW-1185">Reference proteome</keyword>
<sequence>MEEVVVTGTRIVRDGYNAPTPVTVMGTEQLQSFASPNIADAINTMPELSGSATPATSVTTASSGASNINALNLRALGTNRTLVLVDGRRAVASSMSGLVDINLIPQDLVKSVEVVTGGASAAYGSDALSGIVNFVLDKDFTGTKLTAQTGSTTYGDGDNWMGGLTYGTAFGAGRGHFLFNANYRNQDAIPINDRDWNLKGWQFMNNPNYTATNGQPRRLLLDQVAPSTGFAGGVITDTAFRGTAFGVGGSPYQIEYGDLVSDPDMHGGDWKLTQVRGTRAGSSLLGGSKTASFFARGSWDLTEDVNIFAQASYSRDRNHNYAFSLEDTGSITLSVDNAFLPESIREAMIAQGVSTFHYGSMHTDLPIVDATNDREVASLLVGAQGKFGGTWTWSTSYQHDISEFKSVAKGMYYNPYLDLAYDSVIDPDTGAAVCRSTLTDPTNGCKPYNPFGIGVNTQGAIDYVTGNGTTMWRKQQMTQDVAAFTVNGTPFATWAGDVSIATGVEWRMEAIGKGRNDELSPTQDWWVGGYQVSKGSYNVKEAFLEAVVPLAKDLPALKALDLSGAFRETDYSTSGSVQTWKLGLNWTPVDDVRFRTTLSRDIRAPNLEELFSNGGGGAPAIENPWRSNETEYITSPRIGNSELTPEKADSFGGGVVLTPRFLPGFALSIDYWRIDIDDAIGLPATQDIIDGCYEGQTTFCSAIDFADDGSQSIDVVRRVPFNYTTLKARGIDYEASYRFRPSAIIAAIPGVVQIRALATNYQKMASNIDGVVDDTAGQNTSYGPPSWKWNASINYAVSAFRGSVMARGISSGVYDNDWIECSTNCPTSTTKQVTVSDNHIPSSIFWDASVTYTLPFTDADVESFVNVRNVFDRDPPIVAPNPGGYNYTMPSSNAQLYDVLGRTFTIGLRAKF</sequence>
<dbReference type="SUPFAM" id="SSF56935">
    <property type="entry name" value="Porins"/>
    <property type="match status" value="1"/>
</dbReference>
<keyword evidence="3 8" id="KW-1134">Transmembrane beta strand</keyword>
<accession>A0A970B663</accession>
<dbReference type="InterPro" id="IPR000531">
    <property type="entry name" value="Beta-barrel_TonB"/>
</dbReference>
<evidence type="ECO:0000259" key="10">
    <source>
        <dbReference type="Pfam" id="PF00593"/>
    </source>
</evidence>
<keyword evidence="4 8" id="KW-0812">Transmembrane</keyword>
<evidence type="ECO:0000256" key="7">
    <source>
        <dbReference type="ARBA" id="ARBA00023237"/>
    </source>
</evidence>
<reference evidence="12" key="1">
    <citation type="submission" date="2020-03" db="EMBL/GenBank/DDBJ databases">
        <title>Solimonas marina sp. nov., isolated from deep seawater of the Pacific Ocean.</title>
        <authorList>
            <person name="Liu X."/>
            <person name="Lai Q."/>
            <person name="Sun F."/>
            <person name="Gai Y."/>
            <person name="Li G."/>
            <person name="Shao Z."/>
        </authorList>
    </citation>
    <scope>NUCLEOTIDE SEQUENCE</scope>
    <source>
        <strain evidence="12">C16B3</strain>
    </source>
</reference>
<dbReference type="InterPro" id="IPR012910">
    <property type="entry name" value="Plug_dom"/>
</dbReference>
<dbReference type="InterPro" id="IPR036942">
    <property type="entry name" value="Beta-barrel_TonB_sf"/>
</dbReference>
<evidence type="ECO:0000256" key="3">
    <source>
        <dbReference type="ARBA" id="ARBA00022452"/>
    </source>
</evidence>
<evidence type="ECO:0000256" key="9">
    <source>
        <dbReference type="RuleBase" id="RU003357"/>
    </source>
</evidence>
<evidence type="ECO:0000256" key="8">
    <source>
        <dbReference type="PROSITE-ProRule" id="PRU01360"/>
    </source>
</evidence>